<dbReference type="KEGG" id="spph:KFK14_12595"/>
<sequence length="114" mass="11961">MADVEIGVGGRRYAMYCRDGDEAHLERLAALVDVKVAQAAKAAPGLTEVRQLLFAAIFLADELEELRRGGSASAAAPAPSSPQSNDEPAARAMESLAERLEALAQRLVPEAAAS</sequence>
<dbReference type="InterPro" id="IPR036192">
    <property type="entry name" value="Cell_div_ZapA-like_sf"/>
</dbReference>
<feature type="compositionally biased region" description="Low complexity" evidence="1">
    <location>
        <begin position="71"/>
        <end position="95"/>
    </location>
</feature>
<reference evidence="2" key="1">
    <citation type="submission" date="2021-04" db="EMBL/GenBank/DDBJ databases">
        <title>Isolation of p-tert-butylphenol degrading bacteria Sphingobium phenoxybenzoativorans Tas13 from active sludge.</title>
        <authorList>
            <person name="Li Y."/>
        </authorList>
    </citation>
    <scope>NUCLEOTIDE SEQUENCE</scope>
    <source>
        <strain evidence="2">Tas13</strain>
    </source>
</reference>
<keyword evidence="3" id="KW-1185">Reference proteome</keyword>
<dbReference type="RefSeq" id="WP_212607884.1">
    <property type="nucleotide sequence ID" value="NZ_CP073910.1"/>
</dbReference>
<evidence type="ECO:0000313" key="2">
    <source>
        <dbReference type="EMBL" id="QUT03989.1"/>
    </source>
</evidence>
<gene>
    <name evidence="2" type="ORF">KFK14_12595</name>
</gene>
<dbReference type="EMBL" id="CP073910">
    <property type="protein sequence ID" value="QUT03989.1"/>
    <property type="molecule type" value="Genomic_DNA"/>
</dbReference>
<dbReference type="InterPro" id="IPR007838">
    <property type="entry name" value="Cell_div_ZapA-like"/>
</dbReference>
<name>A0A975K312_9SPHN</name>
<dbReference type="Proteomes" id="UP000681425">
    <property type="component" value="Chromosome"/>
</dbReference>
<protein>
    <submittedName>
        <fullName evidence="2">Cell division protein ZapA</fullName>
    </submittedName>
</protein>
<organism evidence="2 3">
    <name type="scientific">Sphingobium phenoxybenzoativorans</name>
    <dbReference type="NCBI Taxonomy" id="1592790"/>
    <lineage>
        <taxon>Bacteria</taxon>
        <taxon>Pseudomonadati</taxon>
        <taxon>Pseudomonadota</taxon>
        <taxon>Alphaproteobacteria</taxon>
        <taxon>Sphingomonadales</taxon>
        <taxon>Sphingomonadaceae</taxon>
        <taxon>Sphingobium</taxon>
    </lineage>
</organism>
<accession>A0A975K312</accession>
<keyword evidence="2" id="KW-0132">Cell division</keyword>
<keyword evidence="2" id="KW-0131">Cell cycle</keyword>
<dbReference type="AlphaFoldDB" id="A0A975K312"/>
<dbReference type="Pfam" id="PF05164">
    <property type="entry name" value="ZapA"/>
    <property type="match status" value="1"/>
</dbReference>
<dbReference type="SUPFAM" id="SSF102829">
    <property type="entry name" value="Cell division protein ZapA-like"/>
    <property type="match status" value="1"/>
</dbReference>
<evidence type="ECO:0000313" key="3">
    <source>
        <dbReference type="Proteomes" id="UP000681425"/>
    </source>
</evidence>
<evidence type="ECO:0000256" key="1">
    <source>
        <dbReference type="SAM" id="MobiDB-lite"/>
    </source>
</evidence>
<feature type="region of interest" description="Disordered" evidence="1">
    <location>
        <begin position="69"/>
        <end position="95"/>
    </location>
</feature>
<proteinExistence type="predicted"/>
<dbReference type="GO" id="GO:0051301">
    <property type="term" value="P:cell division"/>
    <property type="evidence" value="ECO:0007669"/>
    <property type="project" value="UniProtKB-KW"/>
</dbReference>